<comment type="caution">
    <text evidence="1">The sequence shown here is derived from an EMBL/GenBank/DDBJ whole genome shotgun (WGS) entry which is preliminary data.</text>
</comment>
<protein>
    <submittedName>
        <fullName evidence="1">Uncharacterized protein</fullName>
    </submittedName>
</protein>
<dbReference type="RefSeq" id="WP_204716945.1">
    <property type="nucleotide sequence ID" value="NZ_JACJLT010000307.1"/>
</dbReference>
<accession>A0ABS2G4K3</accession>
<sequence>EMVKKYYNNLYNIILYRLTSSKHKKHIYYNSFEKIIEEFKGKKSFKKINYEGISGSPIYSNESMTVAASKDFDALTQFYIDLEETTKFFKGKKGIVFCNNYKENHKKTKVLKNKIENKNIQLVFFEDMNDENELRKKIKDNLKICGED</sequence>
<name>A0ABS2G4K3_FUSMR</name>
<keyword evidence="2" id="KW-1185">Reference proteome</keyword>
<feature type="non-terminal residue" evidence="1">
    <location>
        <position position="1"/>
    </location>
</feature>
<evidence type="ECO:0000313" key="2">
    <source>
        <dbReference type="Proteomes" id="UP000728968"/>
    </source>
</evidence>
<proteinExistence type="predicted"/>
<dbReference type="Proteomes" id="UP000728968">
    <property type="component" value="Unassembled WGS sequence"/>
</dbReference>
<dbReference type="EMBL" id="JACJLT010000307">
    <property type="protein sequence ID" value="MBM6876344.1"/>
    <property type="molecule type" value="Genomic_DNA"/>
</dbReference>
<gene>
    <name evidence="1" type="ORF">H6A04_11975</name>
</gene>
<evidence type="ECO:0000313" key="1">
    <source>
        <dbReference type="EMBL" id="MBM6876344.1"/>
    </source>
</evidence>
<organism evidence="1 2">
    <name type="scientific">Fusobacterium mortiferum</name>
    <dbReference type="NCBI Taxonomy" id="850"/>
    <lineage>
        <taxon>Bacteria</taxon>
        <taxon>Fusobacteriati</taxon>
        <taxon>Fusobacteriota</taxon>
        <taxon>Fusobacteriia</taxon>
        <taxon>Fusobacteriales</taxon>
        <taxon>Fusobacteriaceae</taxon>
        <taxon>Fusobacterium</taxon>
    </lineage>
</organism>
<reference evidence="1 2" key="1">
    <citation type="journal article" date="2021" name="Sci. Rep.">
        <title>The distribution of antibiotic resistance genes in chicken gut microbiota commensals.</title>
        <authorList>
            <person name="Juricova H."/>
            <person name="Matiasovicova J."/>
            <person name="Kubasova T."/>
            <person name="Cejkova D."/>
            <person name="Rychlik I."/>
        </authorList>
    </citation>
    <scope>NUCLEOTIDE SEQUENCE [LARGE SCALE GENOMIC DNA]</scope>
    <source>
        <strain evidence="1 2">An425</strain>
    </source>
</reference>